<evidence type="ECO:0000313" key="3">
    <source>
        <dbReference type="Proteomes" id="UP001432166"/>
    </source>
</evidence>
<accession>A0ABZ1JAG4</accession>
<reference evidence="2" key="1">
    <citation type="submission" date="2022-10" db="EMBL/GenBank/DDBJ databases">
        <title>The complete genomes of actinobacterial strains from the NBC collection.</title>
        <authorList>
            <person name="Joergensen T.S."/>
            <person name="Alvarez Arevalo M."/>
            <person name="Sterndorff E.B."/>
            <person name="Faurdal D."/>
            <person name="Vuksanovic O."/>
            <person name="Mourched A.-S."/>
            <person name="Charusanti P."/>
            <person name="Shaw S."/>
            <person name="Blin K."/>
            <person name="Weber T."/>
        </authorList>
    </citation>
    <scope>NUCLEOTIDE SEQUENCE</scope>
    <source>
        <strain evidence="2">NBC_00189</strain>
    </source>
</reference>
<dbReference type="Gene3D" id="3.20.20.140">
    <property type="entry name" value="Metal-dependent hydrolases"/>
    <property type="match status" value="1"/>
</dbReference>
<dbReference type="PROSITE" id="PS51318">
    <property type="entry name" value="TAT"/>
    <property type="match status" value="1"/>
</dbReference>
<proteinExistence type="predicted"/>
<evidence type="ECO:0000313" key="2">
    <source>
        <dbReference type="EMBL" id="WTP48400.1"/>
    </source>
</evidence>
<name>A0ABZ1JAG4_9ACTN</name>
<dbReference type="Proteomes" id="UP001432166">
    <property type="component" value="Chromosome"/>
</dbReference>
<evidence type="ECO:0000256" key="1">
    <source>
        <dbReference type="SAM" id="MobiDB-lite"/>
    </source>
</evidence>
<dbReference type="EMBL" id="CP108133">
    <property type="protein sequence ID" value="WTP48400.1"/>
    <property type="molecule type" value="Genomic_DNA"/>
</dbReference>
<dbReference type="InterPro" id="IPR016195">
    <property type="entry name" value="Pol/histidinol_Pase-like"/>
</dbReference>
<keyword evidence="3" id="KW-1185">Reference proteome</keyword>
<dbReference type="SUPFAM" id="SSF89550">
    <property type="entry name" value="PHP domain-like"/>
    <property type="match status" value="1"/>
</dbReference>
<dbReference type="InterPro" id="IPR006311">
    <property type="entry name" value="TAT_signal"/>
</dbReference>
<organism evidence="2 3">
    <name type="scientific">Streptomyces tauricus</name>
    <dbReference type="NCBI Taxonomy" id="68274"/>
    <lineage>
        <taxon>Bacteria</taxon>
        <taxon>Bacillati</taxon>
        <taxon>Actinomycetota</taxon>
        <taxon>Actinomycetes</taxon>
        <taxon>Kitasatosporales</taxon>
        <taxon>Streptomycetaceae</taxon>
        <taxon>Streptomyces</taxon>
        <taxon>Streptomyces aurantiacus group</taxon>
    </lineage>
</organism>
<feature type="compositionally biased region" description="Basic and acidic residues" evidence="1">
    <location>
        <begin position="60"/>
        <end position="73"/>
    </location>
</feature>
<feature type="region of interest" description="Disordered" evidence="1">
    <location>
        <begin position="53"/>
        <end position="73"/>
    </location>
</feature>
<dbReference type="RefSeq" id="WP_328937137.1">
    <property type="nucleotide sequence ID" value="NZ_CP108133.1"/>
</dbReference>
<sequence length="608" mass="65274">MTEQQLPDWADPSVSPASLDAQGVSRRGLLRQAGLFGAAFGTALAAGPLATPAAAASQGRDQERDRGRGLGGDDPRLAYLVGDHHVHSVYSHDAKYTFDQVARAGAKYGLDWMVFNEHSNVGHAKYGAALEHQEILKARAANPRQLIFQGLEWYIPGAEHCTIFAAPGRHEVDLLTRFELAYDGKLLGYTAGGPTHPDTPRNEAHAVAAIKWLAAQRRSGYVDDVLVFANHPSRLGIDSPHEIRGWRDAAPEIMIGMEGAPGAQGGAIPGWRGPTSIRGEYENKPSADSWPGYPADAYVTYGGFDWMTATVGGMWDAMLAEGKLFTITTNSDVHRVVFDTWKNGDWPAGQNFDNTGRLPDPVNTGEPQPGGDFWPGQFSRTHVGVTRYGYRAVMAGLRAGRVWLDHGHLLDGLDVRLKRDRDGGRGVTLGGRLRVRAGDRLTLQITVTTASRANPHGIVPELAHVDVIRGAVRGPAGDRDAWRAPDTKVVHTADVSGRKGTYTLRVPVVAGDESFYVRLRGSDGNRHGAGYLGASVDPHGPVAHAPGDGDPWVDTWFYSNPVFVEVVGGGDAAGAGPWGVLSGAGALRLAAQFPAPLKGKRSRRSPRP</sequence>
<gene>
    <name evidence="2" type="ORF">OG288_08920</name>
</gene>
<protein>
    <submittedName>
        <fullName evidence="2">Histidinol-phosphatase</fullName>
    </submittedName>
</protein>